<dbReference type="PRINTS" id="PR00419">
    <property type="entry name" value="ADXRDTASE"/>
</dbReference>
<dbReference type="PANTHER" id="PTHR42923">
    <property type="entry name" value="PROTOPORPHYRINOGEN OXIDASE"/>
    <property type="match status" value="1"/>
</dbReference>
<reference evidence="3" key="1">
    <citation type="journal article" date="2019" name="Int. J. Syst. Evol. Microbiol.">
        <title>The Global Catalogue of Microorganisms (GCM) 10K type strain sequencing project: providing services to taxonomists for standard genome sequencing and annotation.</title>
        <authorList>
            <consortium name="The Broad Institute Genomics Platform"/>
            <consortium name="The Broad Institute Genome Sequencing Center for Infectious Disease"/>
            <person name="Wu L."/>
            <person name="Ma J."/>
        </authorList>
    </citation>
    <scope>NUCLEOTIDE SEQUENCE [LARGE SCALE GENOMIC DNA]</scope>
    <source>
        <strain evidence="3">CCUG 56042</strain>
    </source>
</reference>
<proteinExistence type="predicted"/>
<feature type="domain" description="Amine oxidase" evidence="1">
    <location>
        <begin position="12"/>
        <end position="431"/>
    </location>
</feature>
<dbReference type="PANTHER" id="PTHR42923:SF3">
    <property type="entry name" value="PROTOPORPHYRINOGEN OXIDASE"/>
    <property type="match status" value="1"/>
</dbReference>
<dbReference type="SUPFAM" id="SSF54373">
    <property type="entry name" value="FAD-linked reductases, C-terminal domain"/>
    <property type="match status" value="1"/>
</dbReference>
<dbReference type="SUPFAM" id="SSF51905">
    <property type="entry name" value="FAD/NAD(P)-binding domain"/>
    <property type="match status" value="1"/>
</dbReference>
<organism evidence="2 3">
    <name type="scientific">Paraburkholderia denitrificans</name>
    <dbReference type="NCBI Taxonomy" id="694025"/>
    <lineage>
        <taxon>Bacteria</taxon>
        <taxon>Pseudomonadati</taxon>
        <taxon>Pseudomonadota</taxon>
        <taxon>Betaproteobacteria</taxon>
        <taxon>Burkholderiales</taxon>
        <taxon>Burkholderiaceae</taxon>
        <taxon>Paraburkholderia</taxon>
    </lineage>
</organism>
<name>A0ABW0JCA7_9BURK</name>
<accession>A0ABW0JCA7</accession>
<gene>
    <name evidence="2" type="ORF">ACFPTO_17265</name>
</gene>
<comment type="caution">
    <text evidence="2">The sequence shown here is derived from an EMBL/GenBank/DDBJ whole genome shotgun (WGS) entry which is preliminary data.</text>
</comment>
<evidence type="ECO:0000259" key="1">
    <source>
        <dbReference type="Pfam" id="PF01593"/>
    </source>
</evidence>
<dbReference type="Gene3D" id="1.10.3110.10">
    <property type="entry name" value="protoporphyrinogen ix oxidase, domain 3"/>
    <property type="match status" value="1"/>
</dbReference>
<evidence type="ECO:0000313" key="3">
    <source>
        <dbReference type="Proteomes" id="UP001596103"/>
    </source>
</evidence>
<protein>
    <submittedName>
        <fullName evidence="2">Protoporphyrinogen/coproporphyrinogen oxidase</fullName>
    </submittedName>
</protein>
<evidence type="ECO:0000313" key="2">
    <source>
        <dbReference type="EMBL" id="MFC5430536.1"/>
    </source>
</evidence>
<dbReference type="Proteomes" id="UP001596103">
    <property type="component" value="Unassembled WGS sequence"/>
</dbReference>
<dbReference type="Gene3D" id="3.90.660.20">
    <property type="entry name" value="Protoporphyrinogen oxidase, mitochondrial, domain 2"/>
    <property type="match status" value="1"/>
</dbReference>
<keyword evidence="3" id="KW-1185">Reference proteome</keyword>
<dbReference type="InterPro" id="IPR036188">
    <property type="entry name" value="FAD/NAD-bd_sf"/>
</dbReference>
<dbReference type="EMBL" id="JBHSMP010000020">
    <property type="protein sequence ID" value="MFC5430536.1"/>
    <property type="molecule type" value="Genomic_DNA"/>
</dbReference>
<sequence>MSPSVVVIGAGIAGLAAAHRLSRAGVAVTVLEASDHAGGRMSTAVREGYRIDRGAQFLSTGYEVIPELLRDVDLFDSLKTCSPWSGIVRDGKIRRVHSRAPATLASSGLLKWRDLLRLGWHSGLDARRSKALPLNDYSAWHEWDDAEAASWLIKRYGREVVEYLLEPMLQGFYFQAPEENSRALPVWMNSFGVRRCRTIALDQGMGSLTGALAASLDVRLNTPALSVHHKADRAIIETSRGLLEADRVIIATTAPVAQQLCPPETPLLKTLLDTRYSSTINLGIAFRDGLGETKIPDDLYGVLIPRNERTQIAAIGIESRKSPSLVPQGELLNVMLDGEAGKRLVHASEDAALSEVLPELERYVPAVRQYMSFVHFNRWPHAEPLSPVGRSRAIATYRKACTSMQRVVLAGDYLSVPTTEGAAHSGIWAADFLLNALNVRSR</sequence>
<dbReference type="Pfam" id="PF01593">
    <property type="entry name" value="Amino_oxidase"/>
    <property type="match status" value="1"/>
</dbReference>
<dbReference type="InterPro" id="IPR002937">
    <property type="entry name" value="Amino_oxidase"/>
</dbReference>
<dbReference type="InterPro" id="IPR050464">
    <property type="entry name" value="Zeta_carotene_desat/Oxidored"/>
</dbReference>
<dbReference type="Gene3D" id="3.50.50.60">
    <property type="entry name" value="FAD/NAD(P)-binding domain"/>
    <property type="match status" value="1"/>
</dbReference>
<dbReference type="RefSeq" id="WP_377713067.1">
    <property type="nucleotide sequence ID" value="NZ_JBHSMP010000020.1"/>
</dbReference>